<evidence type="ECO:0000259" key="4">
    <source>
        <dbReference type="SMART" id="SM00043"/>
    </source>
</evidence>
<keyword evidence="6" id="KW-1185">Reference proteome</keyword>
<gene>
    <name evidence="5" type="ORF">J5N97_015587</name>
</gene>
<dbReference type="EMBL" id="JAGGNH010000004">
    <property type="protein sequence ID" value="KAJ0973622.1"/>
    <property type="molecule type" value="Genomic_DNA"/>
</dbReference>
<protein>
    <recommendedName>
        <fullName evidence="4">Cystatin domain-containing protein</fullName>
    </recommendedName>
</protein>
<dbReference type="Gene3D" id="3.10.450.10">
    <property type="match status" value="1"/>
</dbReference>
<dbReference type="PANTHER" id="PTHR47364:SF2">
    <property type="entry name" value="CYSTEINE PROTEINASE INHIBITOR 5"/>
    <property type="match status" value="1"/>
</dbReference>
<dbReference type="SMART" id="SM00043">
    <property type="entry name" value="CY"/>
    <property type="match status" value="1"/>
</dbReference>
<evidence type="ECO:0000256" key="2">
    <source>
        <dbReference type="ARBA" id="ARBA00022690"/>
    </source>
</evidence>
<dbReference type="AlphaFoldDB" id="A0A9D5HEU0"/>
<sequence>MALSVGWGAKRLRGNVTPSYMTHLFHGSNAKKPPLLGGSHPIKNLKDPHILEIANFAVSEHNKECKSNLIFQRLVGGKIGVVEGLEYHLIIEAKDGTKLSRYEAVVWEREWLNFRQLTSFKLLKKKEMPA</sequence>
<feature type="domain" description="Cystatin" evidence="4">
    <location>
        <begin position="34"/>
        <end position="123"/>
    </location>
</feature>
<proteinExistence type="inferred from homology"/>
<evidence type="ECO:0000256" key="3">
    <source>
        <dbReference type="ARBA" id="ARBA00022704"/>
    </source>
</evidence>
<reference evidence="5" key="1">
    <citation type="submission" date="2021-03" db="EMBL/GenBank/DDBJ databases">
        <authorList>
            <person name="Li Z."/>
            <person name="Yang C."/>
        </authorList>
    </citation>
    <scope>NUCLEOTIDE SEQUENCE</scope>
    <source>
        <strain evidence="5">Dzin_1.0</strain>
        <tissue evidence="5">Leaf</tissue>
    </source>
</reference>
<dbReference type="InterPro" id="IPR046350">
    <property type="entry name" value="Cystatin_sf"/>
</dbReference>
<keyword evidence="2" id="KW-0646">Protease inhibitor</keyword>
<dbReference type="GO" id="GO:0004869">
    <property type="term" value="F:cysteine-type endopeptidase inhibitor activity"/>
    <property type="evidence" value="ECO:0007669"/>
    <property type="project" value="UniProtKB-KW"/>
</dbReference>
<dbReference type="PANTHER" id="PTHR47364">
    <property type="entry name" value="CYSTEINE PROTEINASE INHIBITOR 5"/>
    <property type="match status" value="1"/>
</dbReference>
<dbReference type="OrthoDB" id="1908104at2759"/>
<evidence type="ECO:0000256" key="1">
    <source>
        <dbReference type="ARBA" id="ARBA00007233"/>
    </source>
</evidence>
<evidence type="ECO:0000313" key="6">
    <source>
        <dbReference type="Proteomes" id="UP001085076"/>
    </source>
</evidence>
<accession>A0A9D5HEU0</accession>
<dbReference type="SUPFAM" id="SSF54403">
    <property type="entry name" value="Cystatin/monellin"/>
    <property type="match status" value="1"/>
</dbReference>
<comment type="caution">
    <text evidence="5">The sequence shown here is derived from an EMBL/GenBank/DDBJ whole genome shotgun (WGS) entry which is preliminary data.</text>
</comment>
<keyword evidence="3" id="KW-0789">Thiol protease inhibitor</keyword>
<dbReference type="Pfam" id="PF16845">
    <property type="entry name" value="SQAPI"/>
    <property type="match status" value="1"/>
</dbReference>
<reference evidence="5" key="2">
    <citation type="journal article" date="2022" name="Hortic Res">
        <title>The genome of Dioscorea zingiberensis sheds light on the biosynthesis, origin and evolution of the medicinally important diosgenin saponins.</title>
        <authorList>
            <person name="Li Y."/>
            <person name="Tan C."/>
            <person name="Li Z."/>
            <person name="Guo J."/>
            <person name="Li S."/>
            <person name="Chen X."/>
            <person name="Wang C."/>
            <person name="Dai X."/>
            <person name="Yang H."/>
            <person name="Song W."/>
            <person name="Hou L."/>
            <person name="Xu J."/>
            <person name="Tong Z."/>
            <person name="Xu A."/>
            <person name="Yuan X."/>
            <person name="Wang W."/>
            <person name="Yang Q."/>
            <person name="Chen L."/>
            <person name="Sun Z."/>
            <person name="Wang K."/>
            <person name="Pan B."/>
            <person name="Chen J."/>
            <person name="Bao Y."/>
            <person name="Liu F."/>
            <person name="Qi X."/>
            <person name="Gang D.R."/>
            <person name="Wen J."/>
            <person name="Li J."/>
        </authorList>
    </citation>
    <scope>NUCLEOTIDE SEQUENCE</scope>
    <source>
        <strain evidence="5">Dzin_1.0</strain>
    </source>
</reference>
<dbReference type="InterPro" id="IPR000010">
    <property type="entry name" value="Cystatin_dom"/>
</dbReference>
<dbReference type="CDD" id="cd00042">
    <property type="entry name" value="CY"/>
    <property type="match status" value="1"/>
</dbReference>
<comment type="similarity">
    <text evidence="1">Belongs to the cystatin family. Phytocystatin subfamily.</text>
</comment>
<dbReference type="Proteomes" id="UP001085076">
    <property type="component" value="Miscellaneous, Linkage group lg04"/>
</dbReference>
<evidence type="ECO:0000313" key="5">
    <source>
        <dbReference type="EMBL" id="KAJ0973622.1"/>
    </source>
</evidence>
<name>A0A9D5HEU0_9LILI</name>
<organism evidence="5 6">
    <name type="scientific">Dioscorea zingiberensis</name>
    <dbReference type="NCBI Taxonomy" id="325984"/>
    <lineage>
        <taxon>Eukaryota</taxon>
        <taxon>Viridiplantae</taxon>
        <taxon>Streptophyta</taxon>
        <taxon>Embryophyta</taxon>
        <taxon>Tracheophyta</taxon>
        <taxon>Spermatophyta</taxon>
        <taxon>Magnoliopsida</taxon>
        <taxon>Liliopsida</taxon>
        <taxon>Dioscoreales</taxon>
        <taxon>Dioscoreaceae</taxon>
        <taxon>Dioscorea</taxon>
    </lineage>
</organism>